<protein>
    <recommendedName>
        <fullName evidence="1">PBP domain-containing protein</fullName>
    </recommendedName>
</protein>
<comment type="caution">
    <text evidence="2">The sequence shown here is derived from an EMBL/GenBank/DDBJ whole genome shotgun (WGS) entry which is preliminary data.</text>
</comment>
<sequence>MSNIQEFSKLIFPPLISAFLISALISSTNSYAASDDNTIIIQSTTSTQNSGLLDYLLPKFSKKTGIKVHVVAVGTGQALKNAELGNGDILLVHAKSAEEKFIEKGFGVKRYDVMYNDFVIVGPKNDPAKIAGSKR</sequence>
<dbReference type="Gene3D" id="3.40.190.10">
    <property type="entry name" value="Periplasmic binding protein-like II"/>
    <property type="match status" value="1"/>
</dbReference>
<feature type="non-terminal residue" evidence="2">
    <location>
        <position position="135"/>
    </location>
</feature>
<dbReference type="PANTHER" id="PTHR37945:SF1">
    <property type="entry name" value="EXTRACELLULAR TUNGSTATE BINDING PROTEIN"/>
    <property type="match status" value="1"/>
</dbReference>
<evidence type="ECO:0000313" key="2">
    <source>
        <dbReference type="EMBL" id="GAG99413.1"/>
    </source>
</evidence>
<dbReference type="PANTHER" id="PTHR37945">
    <property type="entry name" value="EXTRACELLULAR TUNGSTATE BINDING PROTEIN"/>
    <property type="match status" value="1"/>
</dbReference>
<accession>X1CTJ0</accession>
<dbReference type="AlphaFoldDB" id="X1CTJ0"/>
<dbReference type="InterPro" id="IPR052738">
    <property type="entry name" value="ABC-Tungstate_binding"/>
</dbReference>
<proteinExistence type="predicted"/>
<evidence type="ECO:0000259" key="1">
    <source>
        <dbReference type="Pfam" id="PF12849"/>
    </source>
</evidence>
<gene>
    <name evidence="2" type="ORF">S01H4_37332</name>
</gene>
<dbReference type="SUPFAM" id="SSF53850">
    <property type="entry name" value="Periplasmic binding protein-like II"/>
    <property type="match status" value="1"/>
</dbReference>
<name>X1CTJ0_9ZZZZ</name>
<organism evidence="2">
    <name type="scientific">marine sediment metagenome</name>
    <dbReference type="NCBI Taxonomy" id="412755"/>
    <lineage>
        <taxon>unclassified sequences</taxon>
        <taxon>metagenomes</taxon>
        <taxon>ecological metagenomes</taxon>
    </lineage>
</organism>
<dbReference type="Pfam" id="PF12849">
    <property type="entry name" value="PBP_like_2"/>
    <property type="match status" value="1"/>
</dbReference>
<dbReference type="InterPro" id="IPR024370">
    <property type="entry name" value="PBP_domain"/>
</dbReference>
<feature type="domain" description="PBP" evidence="1">
    <location>
        <begin position="34"/>
        <end position="130"/>
    </location>
</feature>
<reference evidence="2" key="1">
    <citation type="journal article" date="2014" name="Front. Microbiol.">
        <title>High frequency of phylogenetically diverse reductive dehalogenase-homologous genes in deep subseafloor sedimentary metagenomes.</title>
        <authorList>
            <person name="Kawai M."/>
            <person name="Futagami T."/>
            <person name="Toyoda A."/>
            <person name="Takaki Y."/>
            <person name="Nishi S."/>
            <person name="Hori S."/>
            <person name="Arai W."/>
            <person name="Tsubouchi T."/>
            <person name="Morono Y."/>
            <person name="Uchiyama I."/>
            <person name="Ito T."/>
            <person name="Fujiyama A."/>
            <person name="Inagaki F."/>
            <person name="Takami H."/>
        </authorList>
    </citation>
    <scope>NUCLEOTIDE SEQUENCE</scope>
    <source>
        <strain evidence="2">Expedition CK06-06</strain>
    </source>
</reference>
<dbReference type="EMBL" id="BART01020045">
    <property type="protein sequence ID" value="GAG99413.1"/>
    <property type="molecule type" value="Genomic_DNA"/>
</dbReference>